<sequence>MVKRFQYAFMALTIICSAAVADEQKCMVRQPGGELEIRHIDIADDRQATSTLQSYLDTYEAPGQIVETCIDRWRRFSSAKAREVEARLPR</sequence>
<evidence type="ECO:0008006" key="4">
    <source>
        <dbReference type="Google" id="ProtNLM"/>
    </source>
</evidence>
<evidence type="ECO:0000256" key="1">
    <source>
        <dbReference type="SAM" id="SignalP"/>
    </source>
</evidence>
<feature type="signal peptide" evidence="1">
    <location>
        <begin position="1"/>
        <end position="21"/>
    </location>
</feature>
<accession>A0A640WCH4</accession>
<dbReference type="AlphaFoldDB" id="A0A640WCH4"/>
<keyword evidence="1" id="KW-0732">Signal</keyword>
<evidence type="ECO:0000313" key="2">
    <source>
        <dbReference type="EMBL" id="KAA0016709.1"/>
    </source>
</evidence>
<reference evidence="2 3" key="1">
    <citation type="submission" date="2019-08" db="EMBL/GenBank/DDBJ databases">
        <title>Bioinformatics analysis of the strain L3 and L5.</title>
        <authorList>
            <person name="Li X."/>
        </authorList>
    </citation>
    <scope>NUCLEOTIDE SEQUENCE [LARGE SCALE GENOMIC DNA]</scope>
    <source>
        <strain evidence="2 3">L3</strain>
    </source>
</reference>
<name>A0A640WCH4_9GAMM</name>
<protein>
    <recommendedName>
        <fullName evidence="4">UrcA family protein</fullName>
    </recommendedName>
</protein>
<gene>
    <name evidence="2" type="ORF">F0A16_16690</name>
</gene>
<dbReference type="EMBL" id="VTPX01000010">
    <property type="protein sequence ID" value="KAA0016709.1"/>
    <property type="molecule type" value="Genomic_DNA"/>
</dbReference>
<organism evidence="2 3">
    <name type="scientific">Salinicola corii</name>
    <dbReference type="NCBI Taxonomy" id="2606937"/>
    <lineage>
        <taxon>Bacteria</taxon>
        <taxon>Pseudomonadati</taxon>
        <taxon>Pseudomonadota</taxon>
        <taxon>Gammaproteobacteria</taxon>
        <taxon>Oceanospirillales</taxon>
        <taxon>Halomonadaceae</taxon>
        <taxon>Salinicola</taxon>
    </lineage>
</organism>
<dbReference type="Proteomes" id="UP000466024">
    <property type="component" value="Unassembled WGS sequence"/>
</dbReference>
<dbReference type="RefSeq" id="WP_149436507.1">
    <property type="nucleotide sequence ID" value="NZ_VTPX01000010.1"/>
</dbReference>
<keyword evidence="3" id="KW-1185">Reference proteome</keyword>
<comment type="caution">
    <text evidence="2">The sequence shown here is derived from an EMBL/GenBank/DDBJ whole genome shotgun (WGS) entry which is preliminary data.</text>
</comment>
<evidence type="ECO:0000313" key="3">
    <source>
        <dbReference type="Proteomes" id="UP000466024"/>
    </source>
</evidence>
<feature type="chain" id="PRO_5024893835" description="UrcA family protein" evidence="1">
    <location>
        <begin position="22"/>
        <end position="90"/>
    </location>
</feature>
<proteinExistence type="predicted"/>